<reference evidence="9 10" key="1">
    <citation type="submission" date="2020-09" db="EMBL/GenBank/DDBJ databases">
        <title>Bacillus nautilus sp. nov., Chryseoglobus crepusculi sp. nov, and Psychrobacter noctis sp. nov., isolated from deep-sea sponges from the equatorial Atlantic.</title>
        <authorList>
            <person name="Stennett H.L."/>
            <person name="Williams S.E."/>
        </authorList>
    </citation>
    <scope>NUCLEOTIDE SEQUENCE [LARGE SCALE GENOMIC DNA]</scope>
    <source>
        <strain evidence="9 10">28M-24</strain>
    </source>
</reference>
<comment type="similarity">
    <text evidence="2">Belongs to the outer membrane factor (OMF) (TC 1.B.17) family.</text>
</comment>
<dbReference type="EMBL" id="JACXXH010000006">
    <property type="protein sequence ID" value="MBD3863962.1"/>
    <property type="molecule type" value="Genomic_DNA"/>
</dbReference>
<dbReference type="InterPro" id="IPR051906">
    <property type="entry name" value="TolC-like"/>
</dbReference>
<dbReference type="Gene3D" id="1.20.1600.10">
    <property type="entry name" value="Outer membrane efflux proteins (OEP)"/>
    <property type="match status" value="1"/>
</dbReference>
<evidence type="ECO:0000256" key="4">
    <source>
        <dbReference type="ARBA" id="ARBA00022452"/>
    </source>
</evidence>
<comment type="caution">
    <text evidence="9">The sequence shown here is derived from an EMBL/GenBank/DDBJ whole genome shotgun (WGS) entry which is preliminary data.</text>
</comment>
<evidence type="ECO:0000256" key="5">
    <source>
        <dbReference type="ARBA" id="ARBA00022692"/>
    </source>
</evidence>
<keyword evidence="10" id="KW-1185">Reference proteome</keyword>
<accession>A0ABR8M0C8</accession>
<evidence type="ECO:0000256" key="6">
    <source>
        <dbReference type="ARBA" id="ARBA00023136"/>
    </source>
</evidence>
<keyword evidence="4" id="KW-1134">Transmembrane beta strand</keyword>
<organism evidence="9 10">
    <name type="scientific">Olleya marilimosa</name>
    <dbReference type="NCBI Taxonomy" id="272164"/>
    <lineage>
        <taxon>Bacteria</taxon>
        <taxon>Pseudomonadati</taxon>
        <taxon>Bacteroidota</taxon>
        <taxon>Flavobacteriia</taxon>
        <taxon>Flavobacteriales</taxon>
        <taxon>Flavobacteriaceae</taxon>
    </lineage>
</organism>
<evidence type="ECO:0000313" key="9">
    <source>
        <dbReference type="EMBL" id="MBD3863962.1"/>
    </source>
</evidence>
<dbReference type="InterPro" id="IPR003423">
    <property type="entry name" value="OMP_efflux"/>
</dbReference>
<feature type="chain" id="PRO_5045518563" evidence="8">
    <location>
        <begin position="22"/>
        <end position="462"/>
    </location>
</feature>
<evidence type="ECO:0000256" key="3">
    <source>
        <dbReference type="ARBA" id="ARBA00022448"/>
    </source>
</evidence>
<protein>
    <submittedName>
        <fullName evidence="9">TolC family protein</fullName>
    </submittedName>
</protein>
<proteinExistence type="inferred from homology"/>
<evidence type="ECO:0000256" key="8">
    <source>
        <dbReference type="SAM" id="SignalP"/>
    </source>
</evidence>
<keyword evidence="3" id="KW-0813">Transport</keyword>
<dbReference type="SUPFAM" id="SSF56954">
    <property type="entry name" value="Outer membrane efflux proteins (OEP)"/>
    <property type="match status" value="1"/>
</dbReference>
<dbReference type="Proteomes" id="UP000627521">
    <property type="component" value="Unassembled WGS sequence"/>
</dbReference>
<dbReference type="PANTHER" id="PTHR30026">
    <property type="entry name" value="OUTER MEMBRANE PROTEIN TOLC"/>
    <property type="match status" value="1"/>
</dbReference>
<dbReference type="Pfam" id="PF02321">
    <property type="entry name" value="OEP"/>
    <property type="match status" value="2"/>
</dbReference>
<feature type="signal peptide" evidence="8">
    <location>
        <begin position="1"/>
        <end position="21"/>
    </location>
</feature>
<evidence type="ECO:0000313" key="10">
    <source>
        <dbReference type="Proteomes" id="UP000627521"/>
    </source>
</evidence>
<keyword evidence="5" id="KW-0812">Transmembrane</keyword>
<dbReference type="PANTHER" id="PTHR30026:SF20">
    <property type="entry name" value="OUTER MEMBRANE PROTEIN TOLC"/>
    <property type="match status" value="1"/>
</dbReference>
<evidence type="ECO:0000256" key="7">
    <source>
        <dbReference type="ARBA" id="ARBA00023237"/>
    </source>
</evidence>
<comment type="subcellular location">
    <subcellularLocation>
        <location evidence="1">Cell outer membrane</location>
    </subcellularLocation>
</comment>
<keyword evidence="6" id="KW-0472">Membrane</keyword>
<keyword evidence="7" id="KW-0998">Cell outer membrane</keyword>
<evidence type="ECO:0000256" key="1">
    <source>
        <dbReference type="ARBA" id="ARBA00004442"/>
    </source>
</evidence>
<name>A0ABR8M0C8_9FLAO</name>
<sequence length="462" mass="51323">MKTKKIIQFTLVFLVGFTAFAQEKKWSLKESVDYALQNNITVRQSQLDQQIAEQDLKSAKGNFLPTVNASASQNWNFGSFIDQNGSRISRDSRGNGFGLNAGVTLFNGFRNTNLQKQAELGIESSKIQLDILKNNISLNVVNAYLNILFNREAVKQAEEQVVISQKSLEQVQELVDAGARASADLLVSKSQLASDNERLVNAENNVVLSLLNLSQLLQIPSQGFDIQNVDIDLTEAVLAYNNSNEILSYALDNRPEIKGAQLNIDNAELNYQIARSAYLPSLSFGVGASTSYQHLQGQDDVLPIVTGFDATSGEAIIELQKNGFAEQIENNLGYNVGFSLNVPIFNGLRTDANVKRAEISKERIVLALEQEKQTLTANVEQAFADAKASLIQYEASKISLESQELAFKNEQDKYDLGVSTSFQLEQVRNRLINAQSSFLNAKYNYVFKTKVLDFYLDKPITE</sequence>
<keyword evidence="8" id="KW-0732">Signal</keyword>
<gene>
    <name evidence="9" type="ORF">IEG06_10910</name>
</gene>
<evidence type="ECO:0000256" key="2">
    <source>
        <dbReference type="ARBA" id="ARBA00007613"/>
    </source>
</evidence>
<dbReference type="RefSeq" id="WP_191100313.1">
    <property type="nucleotide sequence ID" value="NZ_JACXXF010000006.1"/>
</dbReference>